<name>A0AAD6ZP80_9AGAR</name>
<evidence type="ECO:0000256" key="1">
    <source>
        <dbReference type="SAM" id="MobiDB-lite"/>
    </source>
</evidence>
<reference evidence="2" key="1">
    <citation type="submission" date="2023-03" db="EMBL/GenBank/DDBJ databases">
        <title>Massive genome expansion in bonnet fungi (Mycena s.s.) driven by repeated elements and novel gene families across ecological guilds.</title>
        <authorList>
            <consortium name="Lawrence Berkeley National Laboratory"/>
            <person name="Harder C.B."/>
            <person name="Miyauchi S."/>
            <person name="Viragh M."/>
            <person name="Kuo A."/>
            <person name="Thoen E."/>
            <person name="Andreopoulos B."/>
            <person name="Lu D."/>
            <person name="Skrede I."/>
            <person name="Drula E."/>
            <person name="Henrissat B."/>
            <person name="Morin E."/>
            <person name="Kohler A."/>
            <person name="Barry K."/>
            <person name="LaButti K."/>
            <person name="Morin E."/>
            <person name="Salamov A."/>
            <person name="Lipzen A."/>
            <person name="Mereny Z."/>
            <person name="Hegedus B."/>
            <person name="Baldrian P."/>
            <person name="Stursova M."/>
            <person name="Weitz H."/>
            <person name="Taylor A."/>
            <person name="Grigoriev I.V."/>
            <person name="Nagy L.G."/>
            <person name="Martin F."/>
            <person name="Kauserud H."/>
        </authorList>
    </citation>
    <scope>NUCLEOTIDE SEQUENCE</scope>
    <source>
        <strain evidence="2">CBHHK002</strain>
    </source>
</reference>
<protein>
    <submittedName>
        <fullName evidence="2">Uncharacterized protein</fullName>
    </submittedName>
</protein>
<keyword evidence="3" id="KW-1185">Reference proteome</keyword>
<organism evidence="2 3">
    <name type="scientific">Mycena albidolilacea</name>
    <dbReference type="NCBI Taxonomy" id="1033008"/>
    <lineage>
        <taxon>Eukaryota</taxon>
        <taxon>Fungi</taxon>
        <taxon>Dikarya</taxon>
        <taxon>Basidiomycota</taxon>
        <taxon>Agaricomycotina</taxon>
        <taxon>Agaricomycetes</taxon>
        <taxon>Agaricomycetidae</taxon>
        <taxon>Agaricales</taxon>
        <taxon>Marasmiineae</taxon>
        <taxon>Mycenaceae</taxon>
        <taxon>Mycena</taxon>
    </lineage>
</organism>
<feature type="region of interest" description="Disordered" evidence="1">
    <location>
        <begin position="158"/>
        <end position="193"/>
    </location>
</feature>
<comment type="caution">
    <text evidence="2">The sequence shown here is derived from an EMBL/GenBank/DDBJ whole genome shotgun (WGS) entry which is preliminary data.</text>
</comment>
<dbReference type="Proteomes" id="UP001218218">
    <property type="component" value="Unassembled WGS sequence"/>
</dbReference>
<gene>
    <name evidence="2" type="ORF">DFH08DRAFT_881015</name>
</gene>
<evidence type="ECO:0000313" key="2">
    <source>
        <dbReference type="EMBL" id="KAJ7333300.1"/>
    </source>
</evidence>
<dbReference type="EMBL" id="JARIHO010000034">
    <property type="protein sequence ID" value="KAJ7333300.1"/>
    <property type="molecule type" value="Genomic_DNA"/>
</dbReference>
<feature type="compositionally biased region" description="Basic and acidic residues" evidence="1">
    <location>
        <begin position="158"/>
        <end position="169"/>
    </location>
</feature>
<dbReference type="AlphaFoldDB" id="A0AAD6ZP80"/>
<sequence>MTRKTVVLTPDERAICRVRYRHVATYMDPGPQPKTPNDRICQAIAAHWKNGAGLEHGSEYSALLFPFGNKRAVSRHINKSSPKTVEADREIARAWVETRPKEKRAGILELLGFVDMEGEDDDEVDFKENIKDEQADVKTEPAAEGPLVGWRDVDEADIKSEEAGIKQETVEGGSVAPKRKLEDVENSEDDKTGVALKRHREYATISTVKAETEELTVKIEA</sequence>
<proteinExistence type="predicted"/>
<evidence type="ECO:0000313" key="3">
    <source>
        <dbReference type="Proteomes" id="UP001218218"/>
    </source>
</evidence>
<accession>A0AAD6ZP80</accession>